<evidence type="ECO:0000256" key="5">
    <source>
        <dbReference type="ARBA" id="ARBA00022807"/>
    </source>
</evidence>
<dbReference type="SUPFAM" id="SSF54001">
    <property type="entry name" value="Cysteine proteinases"/>
    <property type="match status" value="1"/>
</dbReference>
<dbReference type="PANTHER" id="PTHR47764:SF2">
    <property type="entry name" value="UBIQUITIN-LIKE PROTEASE FAMILY PROFILE DOMAIN-CONTAINING PROTEIN"/>
    <property type="match status" value="1"/>
</dbReference>
<feature type="region of interest" description="Disordered" evidence="7">
    <location>
        <begin position="90"/>
        <end position="120"/>
    </location>
</feature>
<comment type="similarity">
    <text evidence="1">Belongs to the peptidase C48 family.</text>
</comment>
<gene>
    <name evidence="9" type="ORF">PVL29_023515</name>
</gene>
<evidence type="ECO:0000313" key="9">
    <source>
        <dbReference type="EMBL" id="KAJ9674005.1"/>
    </source>
</evidence>
<evidence type="ECO:0000256" key="6">
    <source>
        <dbReference type="ARBA" id="ARBA00057729"/>
    </source>
</evidence>
<protein>
    <recommendedName>
        <fullName evidence="8">Ubiquitin-like protease family profile domain-containing protein</fullName>
    </recommendedName>
</protein>
<evidence type="ECO:0000313" key="10">
    <source>
        <dbReference type="Proteomes" id="UP001168098"/>
    </source>
</evidence>
<proteinExistence type="inferred from homology"/>
<dbReference type="Pfam" id="PF02902">
    <property type="entry name" value="Peptidase_C48"/>
    <property type="match status" value="1"/>
</dbReference>
<keyword evidence="10" id="KW-1185">Reference proteome</keyword>
<dbReference type="InterPro" id="IPR003653">
    <property type="entry name" value="Peptidase_C48_C"/>
</dbReference>
<feature type="compositionally biased region" description="Basic and acidic residues" evidence="7">
    <location>
        <begin position="811"/>
        <end position="825"/>
    </location>
</feature>
<organism evidence="9 10">
    <name type="scientific">Vitis rotundifolia</name>
    <name type="common">Muscadine grape</name>
    <dbReference type="NCBI Taxonomy" id="103349"/>
    <lineage>
        <taxon>Eukaryota</taxon>
        <taxon>Viridiplantae</taxon>
        <taxon>Streptophyta</taxon>
        <taxon>Embryophyta</taxon>
        <taxon>Tracheophyta</taxon>
        <taxon>Spermatophyta</taxon>
        <taxon>Magnoliopsida</taxon>
        <taxon>eudicotyledons</taxon>
        <taxon>Gunneridae</taxon>
        <taxon>Pentapetalae</taxon>
        <taxon>rosids</taxon>
        <taxon>Vitales</taxon>
        <taxon>Vitaceae</taxon>
        <taxon>Viteae</taxon>
        <taxon>Vitis</taxon>
    </lineage>
</organism>
<evidence type="ECO:0000256" key="7">
    <source>
        <dbReference type="SAM" id="MobiDB-lite"/>
    </source>
</evidence>
<dbReference type="FunFam" id="3.30.310.130:FF:000006">
    <property type="entry name" value="Probable ubiquitin-like-specific protease 2B"/>
    <property type="match status" value="1"/>
</dbReference>
<feature type="compositionally biased region" description="Polar residues" evidence="7">
    <location>
        <begin position="789"/>
        <end position="798"/>
    </location>
</feature>
<feature type="region of interest" description="Disordered" evidence="7">
    <location>
        <begin position="906"/>
        <end position="944"/>
    </location>
</feature>
<dbReference type="Gene3D" id="1.10.418.20">
    <property type="match status" value="1"/>
</dbReference>
<sequence length="944" mass="105385">MKSSSCRSFDVYDFNEEDDSAEVAAARYLGNYKTPENPNSETPAIMKYELLSCAARGDVVKAKEIDNVQWVDVDAIDNDDCGKCDISLTPSVEGEESAGKQGTAQSDCNSDEGNAPSKADTHRNFFSVLQTDDSNDAAASPGDCRLNSDLPESPPSDEQLDVTSEADESMKENTLSSPASDTAEHGASLDGQVSDDGFGNWDMQDDINMEVVVYPDYFVYRDEYCTEAVVAFSSSCIKIEGSTGYEKKGSFNFQRGLDDIIDIKSQWCGRVGVAMVRLRVISKDAVQVGSPCGTSRIEELKFAVVDSNWSIRQEKITSLHGKYKSVWNVMLDTDMDGDALGEGNFIIPNSYFPKFDDHFEEVIYPKGDSDAVSISKRDIDLLQPETFINDTIIDFYIKYLKNKIQPEERHRFHFFNSFFFRKLADLDKDPSSASEGRAAFQRVRKWTRKVNLFEKDYIFIPVNFNLHWSLLVICHPGDAVNFKDDDVLKSLRVPCILHMDSIKGSHTGLKNIVQSYLWEEWKERHKETSEDISSKFFNLRFVPLELPQQENSFDCGLFLLHFAELFLEDAPVNFNPFRITKFCSFLNVNWFPPAEASLKRALIQRLIFELVDHCSQESSPAACSGEQQSPKFLGGSNVHETGVEFISEKYSSVKACNGNLLSSHVDQGIEITLLTSSLSSQCVNDSSLVLREFFESGATAGSFLDGQYQSFDQSSSFQRLKSVMSPIEEEETGEQFVYSPSCETGLQRLAGISHEAGAIQYSSRDFRADASWNPGTSVEQAGHEEVDSSPETSTGTSEDSLEVGVDNGNTVRDDMDPSQIEKTDEPGSPSMENTECITQGLACASGEFLEISAVESSQDTGKLDNCNEREAPLPSYEENPLRLFHEKSDVEGNRDITCKDVQLIDHDLESDPDEQPASKRLRLTPPPYEGERKLNRSLSKDLHL</sequence>
<dbReference type="Pfam" id="PF25352">
    <property type="entry name" value="PH_ULP"/>
    <property type="match status" value="1"/>
</dbReference>
<dbReference type="InterPro" id="IPR038765">
    <property type="entry name" value="Papain-like_cys_pep_sf"/>
</dbReference>
<keyword evidence="2" id="KW-0645">Protease</keyword>
<comment type="caution">
    <text evidence="9">The sequence shown here is derived from an EMBL/GenBank/DDBJ whole genome shotgun (WGS) entry which is preliminary data.</text>
</comment>
<keyword evidence="3" id="KW-0833">Ubl conjugation pathway</keyword>
<dbReference type="GO" id="GO:0006508">
    <property type="term" value="P:proteolysis"/>
    <property type="evidence" value="ECO:0007669"/>
    <property type="project" value="UniProtKB-KW"/>
</dbReference>
<feature type="compositionally biased region" description="Acidic residues" evidence="7">
    <location>
        <begin position="158"/>
        <end position="167"/>
    </location>
</feature>
<dbReference type="EMBL" id="JARBHA010000018">
    <property type="protein sequence ID" value="KAJ9674005.1"/>
    <property type="molecule type" value="Genomic_DNA"/>
</dbReference>
<evidence type="ECO:0000256" key="3">
    <source>
        <dbReference type="ARBA" id="ARBA00022786"/>
    </source>
</evidence>
<evidence type="ECO:0000256" key="2">
    <source>
        <dbReference type="ARBA" id="ARBA00022670"/>
    </source>
</evidence>
<accession>A0AA39D8H3</accession>
<feature type="domain" description="Ubiquitin-like protease family profile" evidence="8">
    <location>
        <begin position="372"/>
        <end position="566"/>
    </location>
</feature>
<evidence type="ECO:0000256" key="4">
    <source>
        <dbReference type="ARBA" id="ARBA00022801"/>
    </source>
</evidence>
<feature type="region of interest" description="Disordered" evidence="7">
    <location>
        <begin position="132"/>
        <end position="194"/>
    </location>
</feature>
<evidence type="ECO:0000256" key="1">
    <source>
        <dbReference type="ARBA" id="ARBA00005234"/>
    </source>
</evidence>
<comment type="function">
    <text evidence="6">Protease that catalyzes two essential functions in the SUMO pathway: processing of full-length SUMOs to their mature forms and deconjugation of SUMO from targeted proteins.</text>
</comment>
<dbReference type="Proteomes" id="UP001168098">
    <property type="component" value="Unassembled WGS sequence"/>
</dbReference>
<feature type="compositionally biased region" description="Basic and acidic residues" evidence="7">
    <location>
        <begin position="929"/>
        <end position="944"/>
    </location>
</feature>
<dbReference type="GO" id="GO:0008234">
    <property type="term" value="F:cysteine-type peptidase activity"/>
    <property type="evidence" value="ECO:0007669"/>
    <property type="project" value="UniProtKB-KW"/>
</dbReference>
<evidence type="ECO:0000259" key="8">
    <source>
        <dbReference type="PROSITE" id="PS50600"/>
    </source>
</evidence>
<dbReference type="PROSITE" id="PS50600">
    <property type="entry name" value="ULP_PROTEASE"/>
    <property type="match status" value="1"/>
</dbReference>
<name>A0AA39D8H3_VITRO</name>
<feature type="compositionally biased region" description="Polar residues" evidence="7">
    <location>
        <begin position="100"/>
        <end position="112"/>
    </location>
</feature>
<feature type="region of interest" description="Disordered" evidence="7">
    <location>
        <begin position="770"/>
        <end position="833"/>
    </location>
</feature>
<reference evidence="9 10" key="1">
    <citation type="journal article" date="2023" name="BMC Biotechnol.">
        <title>Vitis rotundifolia cv Carlos genome sequencing.</title>
        <authorList>
            <person name="Huff M."/>
            <person name="Hulse-Kemp A."/>
            <person name="Scheffler B."/>
            <person name="Youngblood R."/>
            <person name="Simpson S."/>
            <person name="Babiker E."/>
            <person name="Staton M."/>
        </authorList>
    </citation>
    <scope>NUCLEOTIDE SEQUENCE [LARGE SCALE GENOMIC DNA]</scope>
    <source>
        <tissue evidence="9">Leaf</tissue>
    </source>
</reference>
<dbReference type="PANTHER" id="PTHR47764">
    <property type="entry name" value="UBIQUITIN-LIKE-SPECIFIC PROTEASE 2B-RELATED"/>
    <property type="match status" value="1"/>
</dbReference>
<dbReference type="AlphaFoldDB" id="A0AA39D8H3"/>
<keyword evidence="5" id="KW-0788">Thiol protease</keyword>
<dbReference type="Gene3D" id="3.30.310.130">
    <property type="entry name" value="Ubiquitin-related"/>
    <property type="match status" value="1"/>
</dbReference>
<dbReference type="InterPro" id="IPR057375">
    <property type="entry name" value="ULP2A/B_PH"/>
</dbReference>
<keyword evidence="4" id="KW-0378">Hydrolase</keyword>